<evidence type="ECO:0008006" key="4">
    <source>
        <dbReference type="Google" id="ProtNLM"/>
    </source>
</evidence>
<keyword evidence="1" id="KW-0732">Signal</keyword>
<organism evidence="2 3">
    <name type="scientific">Desulfurispirillum indicum (strain ATCC BAA-1389 / DSM 22839 / S5)</name>
    <dbReference type="NCBI Taxonomy" id="653733"/>
    <lineage>
        <taxon>Bacteria</taxon>
        <taxon>Pseudomonadati</taxon>
        <taxon>Chrysiogenota</taxon>
        <taxon>Chrysiogenia</taxon>
        <taxon>Chrysiogenales</taxon>
        <taxon>Chrysiogenaceae</taxon>
        <taxon>Desulfurispirillum</taxon>
    </lineage>
</organism>
<evidence type="ECO:0000313" key="3">
    <source>
        <dbReference type="Proteomes" id="UP000002572"/>
    </source>
</evidence>
<dbReference type="InParanoid" id="E6W6I7"/>
<dbReference type="eggNOG" id="ENOG50340P8">
    <property type="taxonomic scope" value="Bacteria"/>
</dbReference>
<dbReference type="OrthoDB" id="5405625at2"/>
<name>E6W6I7_DESIS</name>
<dbReference type="KEGG" id="din:Selin_2611"/>
<evidence type="ECO:0000256" key="1">
    <source>
        <dbReference type="SAM" id="SignalP"/>
    </source>
</evidence>
<gene>
    <name evidence="2" type="ordered locus">Selin_2611</name>
</gene>
<dbReference type="STRING" id="653733.Selin_2611"/>
<accession>E6W6I7</accession>
<feature type="signal peptide" evidence="1">
    <location>
        <begin position="1"/>
        <end position="20"/>
    </location>
</feature>
<keyword evidence="3" id="KW-1185">Reference proteome</keyword>
<dbReference type="AlphaFoldDB" id="E6W6I7"/>
<dbReference type="EMBL" id="CP002432">
    <property type="protein sequence ID" value="ADU67322.1"/>
    <property type="molecule type" value="Genomic_DNA"/>
</dbReference>
<reference evidence="2 3" key="1">
    <citation type="submission" date="2010-12" db="EMBL/GenBank/DDBJ databases">
        <title>Complete sequence of Desulfurispirillum indicum S5.</title>
        <authorList>
            <consortium name="US DOE Joint Genome Institute"/>
            <person name="Lucas S."/>
            <person name="Copeland A."/>
            <person name="Lapidus A."/>
            <person name="Cheng J.-F."/>
            <person name="Goodwin L."/>
            <person name="Pitluck S."/>
            <person name="Chertkov O."/>
            <person name="Held B."/>
            <person name="Detter J.C."/>
            <person name="Han C."/>
            <person name="Tapia R."/>
            <person name="Land M."/>
            <person name="Hauser L."/>
            <person name="Kyrpides N."/>
            <person name="Ivanova N."/>
            <person name="Mikhailova N."/>
            <person name="Haggblom M."/>
            <person name="Rauschenbach I."/>
            <person name="Bini E."/>
            <person name="Woyke T."/>
        </authorList>
    </citation>
    <scope>NUCLEOTIDE SEQUENCE [LARGE SCALE GENOMIC DNA]</scope>
    <source>
        <strain evidence="3">ATCC BAA-1389 / DSM 22839 / S5</strain>
    </source>
</reference>
<protein>
    <recommendedName>
        <fullName evidence="4">Cytochrome c family protein</fullName>
    </recommendedName>
</protein>
<proteinExistence type="predicted"/>
<evidence type="ECO:0000313" key="2">
    <source>
        <dbReference type="EMBL" id="ADU67322.1"/>
    </source>
</evidence>
<dbReference type="Proteomes" id="UP000002572">
    <property type="component" value="Chromosome"/>
</dbReference>
<dbReference type="RefSeq" id="WP_013507191.1">
    <property type="nucleotide sequence ID" value="NC_014836.1"/>
</dbReference>
<dbReference type="HOGENOM" id="CLU_2166890_0_0_0"/>
<sequence length="110" mass="12294">MKKFLLVSMVALFFTIPSFAFDLSGWENGNVARGQWAWFTGQARDCKDPIPVPGTHTRAEWQQMLTSDKGKLPCGGSGLNQRIIGHVYKFLYEHASDSDNPMNQKPESCG</sequence>
<feature type="chain" id="PRO_5003211784" description="Cytochrome c family protein" evidence="1">
    <location>
        <begin position="21"/>
        <end position="110"/>
    </location>
</feature>